<evidence type="ECO:0000313" key="2">
    <source>
        <dbReference type="Proteomes" id="UP000242450"/>
    </source>
</evidence>
<dbReference type="Proteomes" id="UP000242450">
    <property type="component" value="Chromosome 20"/>
</dbReference>
<gene>
    <name evidence="1" type="ORF">Celaphus_00002551</name>
</gene>
<comment type="caution">
    <text evidence="1">The sequence shown here is derived from an EMBL/GenBank/DDBJ whole genome shotgun (WGS) entry which is preliminary data.</text>
</comment>
<proteinExistence type="predicted"/>
<dbReference type="AlphaFoldDB" id="A0A212CG08"/>
<name>A0A212CG08_CEREH</name>
<reference evidence="1 2" key="1">
    <citation type="journal article" date="2018" name="Mol. Genet. Genomics">
        <title>The red deer Cervus elaphus genome CerEla1.0: sequencing, annotating, genes, and chromosomes.</title>
        <authorList>
            <person name="Bana N.A."/>
            <person name="Nyiri A."/>
            <person name="Nagy J."/>
            <person name="Frank K."/>
            <person name="Nagy T."/>
            <person name="Steger V."/>
            <person name="Schiller M."/>
            <person name="Lakatos P."/>
            <person name="Sugar L."/>
            <person name="Horn P."/>
            <person name="Barta E."/>
            <person name="Orosz L."/>
        </authorList>
    </citation>
    <scope>NUCLEOTIDE SEQUENCE [LARGE SCALE GENOMIC DNA]</scope>
    <source>
        <strain evidence="1">Hungarian</strain>
    </source>
</reference>
<organism evidence="1 2">
    <name type="scientific">Cervus elaphus hippelaphus</name>
    <name type="common">European red deer</name>
    <dbReference type="NCBI Taxonomy" id="46360"/>
    <lineage>
        <taxon>Eukaryota</taxon>
        <taxon>Metazoa</taxon>
        <taxon>Chordata</taxon>
        <taxon>Craniata</taxon>
        <taxon>Vertebrata</taxon>
        <taxon>Euteleostomi</taxon>
        <taxon>Mammalia</taxon>
        <taxon>Eutheria</taxon>
        <taxon>Laurasiatheria</taxon>
        <taxon>Artiodactyla</taxon>
        <taxon>Ruminantia</taxon>
        <taxon>Pecora</taxon>
        <taxon>Cervidae</taxon>
        <taxon>Cervinae</taxon>
        <taxon>Cervus</taxon>
    </lineage>
</organism>
<evidence type="ECO:0000313" key="1">
    <source>
        <dbReference type="EMBL" id="OWK04963.1"/>
    </source>
</evidence>
<accession>A0A212CG08</accession>
<keyword evidence="2" id="KW-1185">Reference proteome</keyword>
<sequence>MDSSRDTVALTHSALCNQKPVTAWRQVPGTDHTLRVIGLEDSGCLFSLQSHSEAIVTMYTDQTTVLVRGR</sequence>
<protein>
    <submittedName>
        <fullName evidence="1">Uncharacterized protein</fullName>
    </submittedName>
</protein>
<dbReference type="EMBL" id="MKHE01000020">
    <property type="protein sequence ID" value="OWK04963.1"/>
    <property type="molecule type" value="Genomic_DNA"/>
</dbReference>